<comment type="caution">
    <text evidence="7">The sequence shown here is derived from an EMBL/GenBank/DDBJ whole genome shotgun (WGS) entry which is preliminary data.</text>
</comment>
<keyword evidence="8" id="KW-1185">Reference proteome</keyword>
<evidence type="ECO:0000256" key="5">
    <source>
        <dbReference type="ARBA" id="ARBA00022840"/>
    </source>
</evidence>
<keyword evidence="3" id="KW-0813">Transport</keyword>
<dbReference type="GO" id="GO:0005524">
    <property type="term" value="F:ATP binding"/>
    <property type="evidence" value="ECO:0007669"/>
    <property type="project" value="UniProtKB-KW"/>
</dbReference>
<dbReference type="SMART" id="SM00382">
    <property type="entry name" value="AAA"/>
    <property type="match status" value="1"/>
</dbReference>
<evidence type="ECO:0000313" key="7">
    <source>
        <dbReference type="EMBL" id="KTD78324.1"/>
    </source>
</evidence>
<dbReference type="OrthoDB" id="9802264at2"/>
<sequence length="222" mass="24776">MLHINKATKQFGNLQVLNQINLTIEANTLVGLAGPSGSGKSTLLRCIQKLESLDSGTMEFNGNSGFMFQDFQLFPHMNTLDNLIYAPQLHDKTANHKEKAMELLNTLGISDKAYSFPQQLSGGQKQRVALARSLMMQPHLLLCDEPTSGLDMVTTHDVISLLLEVKKMNVTMIIASHDLNFLTQIAERLIVIKHGTIVTDFKPDQISDPISYIQRFYLGECQ</sequence>
<dbReference type="EMBL" id="LNZB01000041">
    <property type="protein sequence ID" value="KTD78324.1"/>
    <property type="molecule type" value="Genomic_DNA"/>
</dbReference>
<name>A0A0W1AAM8_9GAMM</name>
<evidence type="ECO:0000256" key="3">
    <source>
        <dbReference type="ARBA" id="ARBA00022448"/>
    </source>
</evidence>
<evidence type="ECO:0000259" key="6">
    <source>
        <dbReference type="PROSITE" id="PS50893"/>
    </source>
</evidence>
<accession>A0A0W1AAM8</accession>
<feature type="domain" description="ABC transporter" evidence="6">
    <location>
        <begin position="2"/>
        <end position="219"/>
    </location>
</feature>
<dbReference type="GO" id="GO:0016887">
    <property type="term" value="F:ATP hydrolysis activity"/>
    <property type="evidence" value="ECO:0007669"/>
    <property type="project" value="InterPro"/>
</dbReference>
<dbReference type="InterPro" id="IPR003593">
    <property type="entry name" value="AAA+_ATPase"/>
</dbReference>
<comment type="similarity">
    <text evidence="2">Belongs to the ABC transporter superfamily.</text>
</comment>
<dbReference type="InterPro" id="IPR003439">
    <property type="entry name" value="ABC_transporter-like_ATP-bd"/>
</dbReference>
<dbReference type="GO" id="GO:0005886">
    <property type="term" value="C:plasma membrane"/>
    <property type="evidence" value="ECO:0007669"/>
    <property type="project" value="UniProtKB-SubCell"/>
</dbReference>
<dbReference type="AlphaFoldDB" id="A0A0W1AAM8"/>
<dbReference type="InterPro" id="IPR017871">
    <property type="entry name" value="ABC_transporter-like_CS"/>
</dbReference>
<dbReference type="PATRIC" id="fig|66969.6.peg.1917"/>
<evidence type="ECO:0000256" key="1">
    <source>
        <dbReference type="ARBA" id="ARBA00004417"/>
    </source>
</evidence>
<dbReference type="STRING" id="66969.Lwal_1759"/>
<dbReference type="Gene3D" id="3.40.50.300">
    <property type="entry name" value="P-loop containing nucleotide triphosphate hydrolases"/>
    <property type="match status" value="1"/>
</dbReference>
<evidence type="ECO:0000256" key="2">
    <source>
        <dbReference type="ARBA" id="ARBA00005417"/>
    </source>
</evidence>
<gene>
    <name evidence="7" type="ORF">Lwal_1759</name>
</gene>
<proteinExistence type="inferred from homology"/>
<dbReference type="PROSITE" id="PS00211">
    <property type="entry name" value="ABC_TRANSPORTER_1"/>
    <property type="match status" value="1"/>
</dbReference>
<comment type="subcellular location">
    <subcellularLocation>
        <location evidence="1">Cell inner membrane</location>
        <topology evidence="1">Peripheral membrane protein</topology>
    </subcellularLocation>
</comment>
<evidence type="ECO:0000256" key="4">
    <source>
        <dbReference type="ARBA" id="ARBA00022741"/>
    </source>
</evidence>
<dbReference type="RefSeq" id="WP_058480420.1">
    <property type="nucleotide sequence ID" value="NZ_CAAAIQ010000004.1"/>
</dbReference>
<dbReference type="InterPro" id="IPR050086">
    <property type="entry name" value="MetN_ABC_transporter-like"/>
</dbReference>
<dbReference type="PANTHER" id="PTHR43166">
    <property type="entry name" value="AMINO ACID IMPORT ATP-BINDING PROTEIN"/>
    <property type="match status" value="1"/>
</dbReference>
<dbReference type="PROSITE" id="PS50893">
    <property type="entry name" value="ABC_TRANSPORTER_2"/>
    <property type="match status" value="1"/>
</dbReference>
<reference evidence="7 8" key="1">
    <citation type="submission" date="2015-11" db="EMBL/GenBank/DDBJ databases">
        <title>Genomic analysis of 38 Legionella species identifies large and diverse effector repertoires.</title>
        <authorList>
            <person name="Burstein D."/>
            <person name="Amaro F."/>
            <person name="Zusman T."/>
            <person name="Lifshitz Z."/>
            <person name="Cohen O."/>
            <person name="Gilbert J.A."/>
            <person name="Pupko T."/>
            <person name="Shuman H.A."/>
            <person name="Segal G."/>
        </authorList>
    </citation>
    <scope>NUCLEOTIDE SEQUENCE [LARGE SCALE GENOMIC DNA]</scope>
    <source>
        <strain evidence="7 8">ATCC 51914</strain>
    </source>
</reference>
<dbReference type="Proteomes" id="UP000054729">
    <property type="component" value="Unassembled WGS sequence"/>
</dbReference>
<organism evidence="7 8">
    <name type="scientific">Legionella waltersii</name>
    <dbReference type="NCBI Taxonomy" id="66969"/>
    <lineage>
        <taxon>Bacteria</taxon>
        <taxon>Pseudomonadati</taxon>
        <taxon>Pseudomonadota</taxon>
        <taxon>Gammaproteobacteria</taxon>
        <taxon>Legionellales</taxon>
        <taxon>Legionellaceae</taxon>
        <taxon>Legionella</taxon>
    </lineage>
</organism>
<evidence type="ECO:0000313" key="8">
    <source>
        <dbReference type="Proteomes" id="UP000054729"/>
    </source>
</evidence>
<dbReference type="Pfam" id="PF00005">
    <property type="entry name" value="ABC_tran"/>
    <property type="match status" value="1"/>
</dbReference>
<protein>
    <submittedName>
        <fullName evidence="7">Amino acid (Glutamine) ABC transporter ATP binding protein</fullName>
    </submittedName>
</protein>
<keyword evidence="5" id="KW-0067">ATP-binding</keyword>
<dbReference type="SUPFAM" id="SSF52540">
    <property type="entry name" value="P-loop containing nucleoside triphosphate hydrolases"/>
    <property type="match status" value="1"/>
</dbReference>
<dbReference type="InterPro" id="IPR027417">
    <property type="entry name" value="P-loop_NTPase"/>
</dbReference>
<dbReference type="PANTHER" id="PTHR43166:SF4">
    <property type="entry name" value="PHOSPHONATES IMPORT ATP-BINDING PROTEIN PHNC"/>
    <property type="match status" value="1"/>
</dbReference>
<keyword evidence="4" id="KW-0547">Nucleotide-binding</keyword>